<accession>A0A811T184</accession>
<evidence type="ECO:0000313" key="2">
    <source>
        <dbReference type="Proteomes" id="UP000634805"/>
    </source>
</evidence>
<name>A0A811T184_9EURY</name>
<dbReference type="AlphaFoldDB" id="A0A811T184"/>
<sequence>MKKKTIVGLIAMVGIASVVIFAGCIEVDSSVFTPTPTPHVVSPASSFEIEYPITAYFVIRGGHFQITFYEDGSALSKEKHGEFDMAWRIKEKTTSRYRLKIGTADSDPDVIILSNHDAILDLGDDNIRGYWKKGESTAFEIEYPVTVYFKIPAPIQITLYEDGSSLCKSADDKAYYDEWVIEIDTISKIKYRLRGDDDCFVLFSNHDAVLDPGSGNILGYWR</sequence>
<dbReference type="Proteomes" id="UP000634805">
    <property type="component" value="Unassembled WGS sequence"/>
</dbReference>
<proteinExistence type="predicted"/>
<dbReference type="EMBL" id="CAJHIS010000001">
    <property type="protein sequence ID" value="CAD6490824.1"/>
    <property type="molecule type" value="Genomic_DNA"/>
</dbReference>
<protein>
    <submittedName>
        <fullName evidence="1">Uncharacterized protein</fullName>
    </submittedName>
</protein>
<comment type="caution">
    <text evidence="1">The sequence shown here is derived from an EMBL/GenBank/DDBJ whole genome shotgun (WGS) entry which is preliminary data.</text>
</comment>
<gene>
    <name evidence="1" type="ORF">EMLJLAPB_00025</name>
</gene>
<reference evidence="1" key="1">
    <citation type="submission" date="2020-10" db="EMBL/GenBank/DDBJ databases">
        <authorList>
            <person name="Hahn C.J."/>
            <person name="Laso-Perez R."/>
            <person name="Vulcano F."/>
            <person name="Vaziourakis K.-M."/>
            <person name="Stokke R."/>
            <person name="Steen I.H."/>
            <person name="Teske A."/>
            <person name="Boetius A."/>
            <person name="Liebeke M."/>
            <person name="Amann R."/>
            <person name="Knittel K."/>
        </authorList>
    </citation>
    <scope>NUCLEOTIDE SEQUENCE</scope>
    <source>
        <strain evidence="1">Gfbio:e3339647-f889-4370-9287-4fb5cb688e4c:AG392D22_GoMArc1</strain>
    </source>
</reference>
<evidence type="ECO:0000313" key="1">
    <source>
        <dbReference type="EMBL" id="CAD6490824.1"/>
    </source>
</evidence>
<organism evidence="1 2">
    <name type="scientific">Candidatus Argoarchaeum ethanivorans</name>
    <dbReference type="NCBI Taxonomy" id="2608793"/>
    <lineage>
        <taxon>Archaea</taxon>
        <taxon>Methanobacteriati</taxon>
        <taxon>Methanobacteriota</taxon>
        <taxon>Stenosarchaea group</taxon>
        <taxon>Methanomicrobia</taxon>
        <taxon>Methanosarcinales</taxon>
        <taxon>Methanosarcinales incertae sedis</taxon>
        <taxon>GOM Arc I cluster</taxon>
        <taxon>Candidatus Argoarchaeum</taxon>
    </lineage>
</organism>
<dbReference type="PROSITE" id="PS51257">
    <property type="entry name" value="PROKAR_LIPOPROTEIN"/>
    <property type="match status" value="1"/>
</dbReference>